<comment type="caution">
    <text evidence="3">The sequence shown here is derived from an EMBL/GenBank/DDBJ whole genome shotgun (WGS) entry which is preliminary data.</text>
</comment>
<dbReference type="Pfam" id="PF13915">
    <property type="entry name" value="DUF4210"/>
    <property type="match status" value="1"/>
</dbReference>
<feature type="region of interest" description="Disordered" evidence="1">
    <location>
        <begin position="762"/>
        <end position="806"/>
    </location>
</feature>
<accession>A0A2S7YL95</accession>
<sequence length="806" mass="86521">MPIFQEDIDHARPPLGQPLLSLPSLPQSAARLVDDAPLGPRCLSEESLPVELCEGPIPDSPVKCFQTPENHNGSHILDRTELIERLKRGESPSWIPSRRLDSRNYPSTSPEAQTSPQSPNLLPSPQITPDKDQSASPIPTRLHDGLSIERPRSALHRGDFTHDGSSSSRRDERRRNPASRHRKDNLSVNMAWMATSPPRPSLPFDRHSSIVEPGTSVNSTLSSSVSSTFAYQLPTSPLAQSVTNEDPDSFATTPFRESGLLSDKMGLSHGSYDETTSPFSSPLRSFHDQGRTPVRREATFPYQAHQPRRSSGSGMNFLQPGASPQSSAARARRPSLGADSSPSLHASMVGSYEESILQGRMSTTPSKPFDFMAQIGVLGRGKCKSRLLCPPHVTLSFPAVFYSYDSTNAARSQSNDGPSPYVGQIDLENGLPNPDAEAQKRRRGAAAADMDVDMLLDGPLPPASDTLGAAPLKAPPGGSYRIPEKGQIQIVVKNQNKTAVKLFLVPYDLAGMPPGTKTFIRQRSYSQGPIIDNLPNLATFSLPAAAATAALARPTLRYLVHLHVCSPGRGRFYLYKSIRIVFANRVPEGKEKLRIETTLPEPRFTPYKPIRQMHHHSSAISSPYGRSGAILAADKARRRRSLGVPTTTSSDAHRSPFSVATLGTLNPPQPQQRLRTPPGSSFLGAGAGAGNTHTVEPAPFRFPARRLSSDAGDAIPVIIDDVDGPPPSPSRPSTQDSAAAAWGYEKLSRGDVGYGGGVFAGDAASSSSTGGSGARGAGGPAEGLLSQRLRSLDVDVDQMDHGLPPC</sequence>
<evidence type="ECO:0000313" key="4">
    <source>
        <dbReference type="Proteomes" id="UP000237441"/>
    </source>
</evidence>
<feature type="region of interest" description="Disordered" evidence="1">
    <location>
        <begin position="92"/>
        <end position="187"/>
    </location>
</feature>
<organism evidence="3 4">
    <name type="scientific">Beauveria bassiana</name>
    <name type="common">White muscardine disease fungus</name>
    <name type="synonym">Tritirachium shiotae</name>
    <dbReference type="NCBI Taxonomy" id="176275"/>
    <lineage>
        <taxon>Eukaryota</taxon>
        <taxon>Fungi</taxon>
        <taxon>Dikarya</taxon>
        <taxon>Ascomycota</taxon>
        <taxon>Pezizomycotina</taxon>
        <taxon>Sordariomycetes</taxon>
        <taxon>Hypocreomycetidae</taxon>
        <taxon>Hypocreales</taxon>
        <taxon>Cordycipitaceae</taxon>
        <taxon>Beauveria</taxon>
    </lineage>
</organism>
<gene>
    <name evidence="3" type="ORF">BB8028_0006g10730</name>
</gene>
<proteinExistence type="predicted"/>
<feature type="compositionally biased region" description="Basic and acidic residues" evidence="1">
    <location>
        <begin position="141"/>
        <end position="175"/>
    </location>
</feature>
<feature type="compositionally biased region" description="Low complexity" evidence="1">
    <location>
        <begin position="115"/>
        <end position="125"/>
    </location>
</feature>
<dbReference type="SMART" id="SM01177">
    <property type="entry name" value="DUF4210"/>
    <property type="match status" value="1"/>
</dbReference>
<feature type="compositionally biased region" description="Polar residues" evidence="1">
    <location>
        <begin position="104"/>
        <end position="114"/>
    </location>
</feature>
<dbReference type="OrthoDB" id="8625101at2759"/>
<dbReference type="AlphaFoldDB" id="A0A2S7YL95"/>
<feature type="compositionally biased region" description="Polar residues" evidence="1">
    <location>
        <begin position="273"/>
        <end position="283"/>
    </location>
</feature>
<feature type="region of interest" description="Disordered" evidence="1">
    <location>
        <begin position="409"/>
        <end position="444"/>
    </location>
</feature>
<feature type="compositionally biased region" description="Gly residues" evidence="1">
    <location>
        <begin position="770"/>
        <end position="781"/>
    </location>
</feature>
<evidence type="ECO:0000256" key="1">
    <source>
        <dbReference type="SAM" id="MobiDB-lite"/>
    </source>
</evidence>
<dbReference type="InterPro" id="IPR051506">
    <property type="entry name" value="ATOS_Transcription_Regulators"/>
</dbReference>
<dbReference type="EMBL" id="JRHA01000006">
    <property type="protein sequence ID" value="PQK16754.1"/>
    <property type="molecule type" value="Genomic_DNA"/>
</dbReference>
<feature type="domain" description="Atos-like conserved" evidence="2">
    <location>
        <begin position="348"/>
        <end position="422"/>
    </location>
</feature>
<name>A0A2S7YL95_BEABA</name>
<dbReference type="InterPro" id="IPR025261">
    <property type="entry name" value="Atos-like_cons_dom"/>
</dbReference>
<reference evidence="3 4" key="1">
    <citation type="submission" date="2016-07" db="EMBL/GenBank/DDBJ databases">
        <title>Comparative genomics of the entomopathogenic fungus Beauveria bassiana.</title>
        <authorList>
            <person name="Valero Jimenez C.A."/>
            <person name="Zwaan B.J."/>
            <person name="Van Kan J.A."/>
            <person name="Takken W."/>
            <person name="Debets A.J."/>
            <person name="Schoustra S.E."/>
            <person name="Koenraadt C.J."/>
        </authorList>
    </citation>
    <scope>NUCLEOTIDE SEQUENCE [LARGE SCALE GENOMIC DNA]</scope>
    <source>
        <strain evidence="3 4">ARSEF 8028</strain>
    </source>
</reference>
<dbReference type="InterPro" id="IPR033473">
    <property type="entry name" value="Atos-like_C"/>
</dbReference>
<feature type="region of interest" description="Disordered" evidence="1">
    <location>
        <begin position="716"/>
        <end position="739"/>
    </location>
</feature>
<feature type="compositionally biased region" description="Low complexity" evidence="1">
    <location>
        <begin position="318"/>
        <end position="338"/>
    </location>
</feature>
<dbReference type="Proteomes" id="UP000237441">
    <property type="component" value="Unassembled WGS sequence"/>
</dbReference>
<feature type="region of interest" description="Disordered" evidence="1">
    <location>
        <begin position="636"/>
        <end position="697"/>
    </location>
</feature>
<evidence type="ECO:0000259" key="2">
    <source>
        <dbReference type="SMART" id="SM01177"/>
    </source>
</evidence>
<protein>
    <recommendedName>
        <fullName evidence="2">Atos-like conserved domain-containing protein</fullName>
    </recommendedName>
</protein>
<dbReference type="PANTHER" id="PTHR13199">
    <property type="entry name" value="GH03947P"/>
    <property type="match status" value="1"/>
</dbReference>
<evidence type="ECO:0000313" key="3">
    <source>
        <dbReference type="EMBL" id="PQK16754.1"/>
    </source>
</evidence>
<feature type="compositionally biased region" description="Basic and acidic residues" evidence="1">
    <location>
        <begin position="285"/>
        <end position="298"/>
    </location>
</feature>
<dbReference type="PANTHER" id="PTHR13199:SF11">
    <property type="entry name" value="PROTEIN ATOSSA"/>
    <property type="match status" value="1"/>
</dbReference>
<feature type="region of interest" description="Disordered" evidence="1">
    <location>
        <begin position="266"/>
        <end position="345"/>
    </location>
</feature>
<dbReference type="Pfam" id="PF13889">
    <property type="entry name" value="Chromosome_seg"/>
    <property type="match status" value="1"/>
</dbReference>